<organism evidence="1">
    <name type="scientific">bioreactor metagenome</name>
    <dbReference type="NCBI Taxonomy" id="1076179"/>
    <lineage>
        <taxon>unclassified sequences</taxon>
        <taxon>metagenomes</taxon>
        <taxon>ecological metagenomes</taxon>
    </lineage>
</organism>
<name>A0A644ZG49_9ZZZZ</name>
<proteinExistence type="predicted"/>
<gene>
    <name evidence="1" type="ORF">SDC9_86452</name>
</gene>
<comment type="caution">
    <text evidence="1">The sequence shown here is derived from an EMBL/GenBank/DDBJ whole genome shotgun (WGS) entry which is preliminary data.</text>
</comment>
<reference evidence="1" key="1">
    <citation type="submission" date="2019-08" db="EMBL/GenBank/DDBJ databases">
        <authorList>
            <person name="Kucharzyk K."/>
            <person name="Murdoch R.W."/>
            <person name="Higgins S."/>
            <person name="Loffler F."/>
        </authorList>
    </citation>
    <scope>NUCLEOTIDE SEQUENCE</scope>
</reference>
<protein>
    <submittedName>
        <fullName evidence="1">Uncharacterized protein</fullName>
    </submittedName>
</protein>
<dbReference type="AlphaFoldDB" id="A0A644ZG49"/>
<accession>A0A644ZG49</accession>
<sequence length="147" mass="16993">MPVVPVFVEMAVGLECPVAQQRVSLADDDVFQRAVVFDIHHRQHEAAVTERGDAPGAVKFRVAHRTGYLYLRFYQPLYGAYRRQVSAQQFIDVQLFDRSVDLQFRTREGFSRFGHLYPAFAGRLSVEEYAVRLFDQDLPRSPFDRPV</sequence>
<evidence type="ECO:0000313" key="1">
    <source>
        <dbReference type="EMBL" id="MPM39816.1"/>
    </source>
</evidence>
<dbReference type="EMBL" id="VSSQ01008778">
    <property type="protein sequence ID" value="MPM39816.1"/>
    <property type="molecule type" value="Genomic_DNA"/>
</dbReference>